<keyword evidence="4" id="KW-1185">Reference proteome</keyword>
<feature type="chain" id="PRO_5009162740" description="Opaque-phase-specific protein OP4" evidence="2">
    <location>
        <begin position="21"/>
        <end position="347"/>
    </location>
</feature>
<dbReference type="EMBL" id="KV453916">
    <property type="protein sequence ID" value="ODV76988.1"/>
    <property type="molecule type" value="Genomic_DNA"/>
</dbReference>
<name>A0A1E4SBY2_9ASCO</name>
<gene>
    <name evidence="3" type="ORF">CANTADRAFT_27411</name>
</gene>
<feature type="region of interest" description="Disordered" evidence="1">
    <location>
        <begin position="317"/>
        <end position="347"/>
    </location>
</feature>
<sequence length="347" mass="37266">MKLSTTSAAAILACLATSLASPTVVKVAGAELTPRHVATINNAIASLNEYTVKRDLTVSAEELAKRDYPIVTQVLTAINSTGLAPGIIQYFIDDPQLSQIATNVIVDAVKSGLVDLPTLLKALNDSGLAVQVIKDLISDCQFYAEIYKLVLQQIGNLGELISSILKGLNPFNKREMEEYEQLMAMSKRSYETHEQFAKRASSAAPAPTSGFNEQEILTNLMDSLKKSGLASQVVKQLVTDDKFYTWGASLIENLFKSNAITIPQLIDALAQSGLIPSLIKNFLNLGTFKTVIVNALAAATGNCKGNTLTTVKPSTTIPISSSTLPPATTNPSGTPTSICKKRKRRSY</sequence>
<feature type="compositionally biased region" description="Low complexity" evidence="1">
    <location>
        <begin position="317"/>
        <end position="329"/>
    </location>
</feature>
<dbReference type="OrthoDB" id="4017194at2759"/>
<dbReference type="GeneID" id="30982237"/>
<evidence type="ECO:0000313" key="3">
    <source>
        <dbReference type="EMBL" id="ODV76988.1"/>
    </source>
</evidence>
<reference evidence="4" key="1">
    <citation type="submission" date="2016-05" db="EMBL/GenBank/DDBJ databases">
        <title>Comparative genomics of biotechnologically important yeasts.</title>
        <authorList>
            <consortium name="DOE Joint Genome Institute"/>
            <person name="Riley R."/>
            <person name="Haridas S."/>
            <person name="Wolfe K.H."/>
            <person name="Lopes M.R."/>
            <person name="Hittinger C.T."/>
            <person name="Goker M."/>
            <person name="Salamov A."/>
            <person name="Wisecaver J."/>
            <person name="Long T.M."/>
            <person name="Aerts A.L."/>
            <person name="Barry K."/>
            <person name="Choi C."/>
            <person name="Clum A."/>
            <person name="Coughlan A.Y."/>
            <person name="Deshpande S."/>
            <person name="Douglass A.P."/>
            <person name="Hanson S.J."/>
            <person name="Klenk H.-P."/>
            <person name="Labutti K."/>
            <person name="Lapidus A."/>
            <person name="Lindquist E."/>
            <person name="Lipzen A."/>
            <person name="Meier-Kolthoff J.P."/>
            <person name="Ohm R.A."/>
            <person name="Otillar R.P."/>
            <person name="Pangilinan J."/>
            <person name="Peng Y."/>
            <person name="Rokas A."/>
            <person name="Rosa C.A."/>
            <person name="Scheuner C."/>
            <person name="Sibirny A.A."/>
            <person name="Slot J.C."/>
            <person name="Stielow J.B."/>
            <person name="Sun H."/>
            <person name="Kurtzman C.P."/>
            <person name="Blackwell M."/>
            <person name="Grigoriev I.V."/>
            <person name="Jeffries T.W."/>
        </authorList>
    </citation>
    <scope>NUCLEOTIDE SEQUENCE [LARGE SCALE GENOMIC DNA]</scope>
    <source>
        <strain evidence="4">NRRL Y-17324</strain>
    </source>
</reference>
<evidence type="ECO:0000256" key="2">
    <source>
        <dbReference type="SAM" id="SignalP"/>
    </source>
</evidence>
<organism evidence="3 4">
    <name type="scientific">Suhomyces tanzawaensis NRRL Y-17324</name>
    <dbReference type="NCBI Taxonomy" id="984487"/>
    <lineage>
        <taxon>Eukaryota</taxon>
        <taxon>Fungi</taxon>
        <taxon>Dikarya</taxon>
        <taxon>Ascomycota</taxon>
        <taxon>Saccharomycotina</taxon>
        <taxon>Pichiomycetes</taxon>
        <taxon>Debaryomycetaceae</taxon>
        <taxon>Suhomyces</taxon>
    </lineage>
</organism>
<evidence type="ECO:0000256" key="1">
    <source>
        <dbReference type="SAM" id="MobiDB-lite"/>
    </source>
</evidence>
<dbReference type="Proteomes" id="UP000094285">
    <property type="component" value="Unassembled WGS sequence"/>
</dbReference>
<protein>
    <recommendedName>
        <fullName evidence="5">Opaque-phase-specific protein OP4</fullName>
    </recommendedName>
</protein>
<dbReference type="RefSeq" id="XP_020062110.1">
    <property type="nucleotide sequence ID" value="XM_020208100.1"/>
</dbReference>
<keyword evidence="2" id="KW-0732">Signal</keyword>
<proteinExistence type="predicted"/>
<evidence type="ECO:0008006" key="5">
    <source>
        <dbReference type="Google" id="ProtNLM"/>
    </source>
</evidence>
<evidence type="ECO:0000313" key="4">
    <source>
        <dbReference type="Proteomes" id="UP000094285"/>
    </source>
</evidence>
<feature type="signal peptide" evidence="2">
    <location>
        <begin position="1"/>
        <end position="20"/>
    </location>
</feature>
<dbReference type="STRING" id="984487.A0A1E4SBY2"/>
<accession>A0A1E4SBY2</accession>
<dbReference type="AlphaFoldDB" id="A0A1E4SBY2"/>